<proteinExistence type="predicted"/>
<evidence type="ECO:0000256" key="2">
    <source>
        <dbReference type="SAM" id="SignalP"/>
    </source>
</evidence>
<feature type="signal peptide" evidence="2">
    <location>
        <begin position="1"/>
        <end position="29"/>
    </location>
</feature>
<keyword evidence="4" id="KW-1185">Reference proteome</keyword>
<evidence type="ECO:0000256" key="1">
    <source>
        <dbReference type="SAM" id="MobiDB-lite"/>
    </source>
</evidence>
<dbReference type="OrthoDB" id="102964at2"/>
<feature type="compositionally biased region" description="Polar residues" evidence="1">
    <location>
        <begin position="770"/>
        <end position="789"/>
    </location>
</feature>
<evidence type="ECO:0000313" key="4">
    <source>
        <dbReference type="Proteomes" id="UP000294850"/>
    </source>
</evidence>
<feature type="compositionally biased region" description="Polar residues" evidence="1">
    <location>
        <begin position="649"/>
        <end position="666"/>
    </location>
</feature>
<feature type="region of interest" description="Disordered" evidence="1">
    <location>
        <begin position="622"/>
        <end position="823"/>
    </location>
</feature>
<protein>
    <recommendedName>
        <fullName evidence="5">Carbohydrate-binding family V/XII</fullName>
    </recommendedName>
</protein>
<evidence type="ECO:0000313" key="3">
    <source>
        <dbReference type="EMBL" id="TDE15346.1"/>
    </source>
</evidence>
<comment type="caution">
    <text evidence="3">The sequence shown here is derived from an EMBL/GenBank/DDBJ whole genome shotgun (WGS) entry which is preliminary data.</text>
</comment>
<gene>
    <name evidence="3" type="ORF">E0F88_12585</name>
</gene>
<dbReference type="EMBL" id="SMFL01000004">
    <property type="protein sequence ID" value="TDE15346.1"/>
    <property type="molecule type" value="Genomic_DNA"/>
</dbReference>
<feature type="compositionally biased region" description="Polar residues" evidence="1">
    <location>
        <begin position="734"/>
        <end position="757"/>
    </location>
</feature>
<feature type="chain" id="PRO_5020973348" description="Carbohydrate-binding family V/XII" evidence="2">
    <location>
        <begin position="30"/>
        <end position="823"/>
    </location>
</feature>
<sequence length="823" mass="92108">MNHKLKFLKRNIFLYCALLIFVSSHMVSAQDTWPKEIPYLAGGIITIYEPQPEKLSADNLEARAAVSIRKKSSDEPIFGAMWIQAQLSADSRGNTYTVQEVVVKQSKFAEDEGIGSADFKKSVENGFPALRVQFSKNNLLASIKQEQGEENLKNDPPLIIYRDKPTTLIILDGEPLEEKDEDLQMTRVVNTPYLIVKNPDDKKYYLYGGSFWYSSSRVKEGWINVKNLPSRIRSLDAKMKQEEQKASTENDQVSKFTTPTSILVVTEPAELIQTEGKPTYQAVPNSTLLYVNNSLDEIFKDIDSQKNYILLAGRWFRSSSVNGPWEYVSQNELPPAFADIPAGSEKDGVLASVAGTDEAYDAVMEAQIPQTAKVDRNTAQVEVNYDGDPQFVPIENTNLAVAENSNITVMRAANNRFYALENGIWFVGNSAFGPWQVANERPADVDRIPPSNSAYNARYVQIYESTPQYVYVGYTQGYMGNYIYGPTVVYGTGWRYRPWRGRYYRPRPATWGFGMHYNPWTGWSMSFGLGFNVGWYHYERSRPYYGGGWFGPPAYRPPYRPWGWNGGYYGNRPGSGRPNYANRPRPAVIINRPSNGDGRPNAHYGNNSNLYRGRKYVVATRDNIYVPNRRPASRPSTGNNDRPGVSRPGNDQNGRPGTSRPSTGSGEYTRPGTSRPGISRPEISSPGNTRPGTARPGTARPGTDNGQNTRPQTSDDQNTRPGITPPDPAVRPSIPSNQNNRLDVTRPATGNNQNSRPVTRPEQYQRPVSAPSQQRPVNRPATNPGQNTRPAVRPSNPARTTTQPAQQPARKPTERSNSRGREQ</sequence>
<reference evidence="3 4" key="1">
    <citation type="submission" date="2019-03" db="EMBL/GenBank/DDBJ databases">
        <title>Dyadobacter AR-3-6 sp. nov., isolated from arctic soil.</title>
        <authorList>
            <person name="Chaudhary D.K."/>
        </authorList>
    </citation>
    <scope>NUCLEOTIDE SEQUENCE [LARGE SCALE GENOMIC DNA]</scope>
    <source>
        <strain evidence="3 4">AR-3-6</strain>
    </source>
</reference>
<evidence type="ECO:0008006" key="5">
    <source>
        <dbReference type="Google" id="ProtNLM"/>
    </source>
</evidence>
<feature type="compositionally biased region" description="Polar residues" evidence="1">
    <location>
        <begin position="704"/>
        <end position="721"/>
    </location>
</feature>
<name>A0A4R5DM48_9BACT</name>
<dbReference type="Proteomes" id="UP000294850">
    <property type="component" value="Unassembled WGS sequence"/>
</dbReference>
<organism evidence="3 4">
    <name type="scientific">Dyadobacter psychrotolerans</name>
    <dbReference type="NCBI Taxonomy" id="2541721"/>
    <lineage>
        <taxon>Bacteria</taxon>
        <taxon>Pseudomonadati</taxon>
        <taxon>Bacteroidota</taxon>
        <taxon>Cytophagia</taxon>
        <taxon>Cytophagales</taxon>
        <taxon>Spirosomataceae</taxon>
        <taxon>Dyadobacter</taxon>
    </lineage>
</organism>
<feature type="compositionally biased region" description="Polar residues" evidence="1">
    <location>
        <begin position="797"/>
        <end position="806"/>
    </location>
</feature>
<dbReference type="AlphaFoldDB" id="A0A4R5DM48"/>
<keyword evidence="2" id="KW-0732">Signal</keyword>
<feature type="compositionally biased region" description="Basic and acidic residues" evidence="1">
    <location>
        <begin position="811"/>
        <end position="823"/>
    </location>
</feature>
<dbReference type="RefSeq" id="WP_131958609.1">
    <property type="nucleotide sequence ID" value="NZ_SMFL01000004.1"/>
</dbReference>
<accession>A0A4R5DM48</accession>
<feature type="region of interest" description="Disordered" evidence="1">
    <location>
        <begin position="575"/>
        <end position="609"/>
    </location>
</feature>